<sequence length="441" mass="46391">MKSASALLLPLACFAHSAYSLTLHERDAPATLQFDIARRQAPGRAAYKRSTASADIVNLATNLGYTMNLTLGTPAQKVSVTLDTGSSDLWVNAGNSTTCPCEYGSYNLNTSSTYSYVNSDFEIEYVDGSGAYGDYVTDTLAFSNATLKNFQFAVAYESDSDEGVLGIGYTTDEASEEFDVSYKNLPRALVSQGIINSAAYSLWLDDLSSGEGSILFGGVNTAKYTGSLNTLPIVPEDGVYIEFAVNLTGVHLTKSGAAVTVNNTNSFPVAGVLDSGTALTYIPDGAAESIFNAVGAVYSSELGYALIECSVTKEDFEVIYEFDGFNMTVDISELVLDDDDGNICTFGISTQGDSDVLLGDTFLRSAYVVYDLANNEVSLAQANFDPGADHVLEIGSGSNSVPHDSGTGSNSSSKKSLAAMTRPDLTALVGGVVAVGMLLAL</sequence>
<keyword evidence="7 12" id="KW-0378">Hydrolase</keyword>
<gene>
    <name evidence="16" type="ORF">BO70DRAFT_360540</name>
</gene>
<dbReference type="Gene3D" id="2.40.70.10">
    <property type="entry name" value="Acid Proteases"/>
    <property type="match status" value="2"/>
</dbReference>
<keyword evidence="3" id="KW-0336">GPI-anchor</keyword>
<dbReference type="FunFam" id="2.40.70.10:FF:000011">
    <property type="entry name" value="Aspartic protease"/>
    <property type="match status" value="1"/>
</dbReference>
<dbReference type="GO" id="GO:0005886">
    <property type="term" value="C:plasma membrane"/>
    <property type="evidence" value="ECO:0007669"/>
    <property type="project" value="UniProtKB-SubCell"/>
</dbReference>
<dbReference type="GO" id="GO:0098552">
    <property type="term" value="C:side of membrane"/>
    <property type="evidence" value="ECO:0007669"/>
    <property type="project" value="UniProtKB-KW"/>
</dbReference>
<dbReference type="EMBL" id="MSFL01000007">
    <property type="protein sequence ID" value="PWY86830.1"/>
    <property type="molecule type" value="Genomic_DNA"/>
</dbReference>
<dbReference type="PROSITE" id="PS00141">
    <property type="entry name" value="ASP_PROTEASE"/>
    <property type="match status" value="2"/>
</dbReference>
<dbReference type="GeneID" id="37065038"/>
<feature type="region of interest" description="Disordered" evidence="13">
    <location>
        <begin position="395"/>
        <end position="416"/>
    </location>
</feature>
<dbReference type="InterPro" id="IPR033876">
    <property type="entry name" value="SAP-like"/>
</dbReference>
<evidence type="ECO:0000256" key="10">
    <source>
        <dbReference type="ARBA" id="ARBA00068059"/>
    </source>
</evidence>
<accession>A0A317WRN1</accession>
<dbReference type="InterPro" id="IPR033121">
    <property type="entry name" value="PEPTIDASE_A1"/>
</dbReference>
<feature type="domain" description="Peptidase A1" evidence="15">
    <location>
        <begin position="65"/>
        <end position="380"/>
    </location>
</feature>
<evidence type="ECO:0000256" key="1">
    <source>
        <dbReference type="ARBA" id="ARBA00004609"/>
    </source>
</evidence>
<dbReference type="InterPro" id="IPR001969">
    <property type="entry name" value="Aspartic_peptidase_AS"/>
</dbReference>
<proteinExistence type="inferred from homology"/>
<comment type="subcellular location">
    <subcellularLocation>
        <location evidence="1">Cell membrane</location>
        <topology evidence="1">Lipid-anchor</topology>
        <topology evidence="1">GPI-anchor</topology>
    </subcellularLocation>
</comment>
<evidence type="ECO:0000259" key="15">
    <source>
        <dbReference type="PROSITE" id="PS51767"/>
    </source>
</evidence>
<dbReference type="CDD" id="cd05474">
    <property type="entry name" value="SAP_like"/>
    <property type="match status" value="1"/>
</dbReference>
<evidence type="ECO:0000256" key="13">
    <source>
        <dbReference type="SAM" id="MobiDB-lite"/>
    </source>
</evidence>
<dbReference type="STRING" id="1448321.A0A317WRN1"/>
<dbReference type="InterPro" id="IPR021109">
    <property type="entry name" value="Peptidase_aspartic_dom_sf"/>
</dbReference>
<evidence type="ECO:0000256" key="14">
    <source>
        <dbReference type="SAM" id="SignalP"/>
    </source>
</evidence>
<name>A0A317WRN1_9EURO</name>
<keyword evidence="3" id="KW-0472">Membrane</keyword>
<dbReference type="GO" id="GO:0004190">
    <property type="term" value="F:aspartic-type endopeptidase activity"/>
    <property type="evidence" value="ECO:0007669"/>
    <property type="project" value="UniProtKB-KW"/>
</dbReference>
<feature type="signal peptide" evidence="14">
    <location>
        <begin position="1"/>
        <end position="20"/>
    </location>
</feature>
<protein>
    <recommendedName>
        <fullName evidence="10">Probable aspartic-type endopeptidase OPSB</fullName>
    </recommendedName>
    <alternativeName>
        <fullName evidence="9">Probable aspartic-type endopeptidase opsB</fullName>
    </alternativeName>
</protein>
<dbReference type="PROSITE" id="PS51767">
    <property type="entry name" value="PEPTIDASE_A1"/>
    <property type="match status" value="1"/>
</dbReference>
<dbReference type="PANTHER" id="PTHR47966:SF65">
    <property type="entry name" value="ASPARTIC-TYPE ENDOPEPTIDASE"/>
    <property type="match status" value="1"/>
</dbReference>
<evidence type="ECO:0000256" key="6">
    <source>
        <dbReference type="ARBA" id="ARBA00022750"/>
    </source>
</evidence>
<evidence type="ECO:0000256" key="12">
    <source>
        <dbReference type="RuleBase" id="RU000454"/>
    </source>
</evidence>
<evidence type="ECO:0000256" key="2">
    <source>
        <dbReference type="ARBA" id="ARBA00007447"/>
    </source>
</evidence>
<evidence type="ECO:0000313" key="17">
    <source>
        <dbReference type="Proteomes" id="UP000247233"/>
    </source>
</evidence>
<keyword evidence="6 12" id="KW-0064">Aspartyl protease</keyword>
<evidence type="ECO:0000256" key="3">
    <source>
        <dbReference type="ARBA" id="ARBA00022622"/>
    </source>
</evidence>
<evidence type="ECO:0000313" key="16">
    <source>
        <dbReference type="EMBL" id="PWY86830.1"/>
    </source>
</evidence>
<dbReference type="PANTHER" id="PTHR47966">
    <property type="entry name" value="BETA-SITE APP-CLEAVING ENZYME, ISOFORM A-RELATED"/>
    <property type="match status" value="1"/>
</dbReference>
<evidence type="ECO:0000256" key="9">
    <source>
        <dbReference type="ARBA" id="ARBA00067536"/>
    </source>
</evidence>
<keyword evidence="8" id="KW-0449">Lipoprotein</keyword>
<feature type="active site" evidence="11">
    <location>
        <position position="83"/>
    </location>
</feature>
<comment type="caution">
    <text evidence="16">The sequence shown here is derived from an EMBL/GenBank/DDBJ whole genome shotgun (WGS) entry which is preliminary data.</text>
</comment>
<evidence type="ECO:0000256" key="5">
    <source>
        <dbReference type="ARBA" id="ARBA00022729"/>
    </source>
</evidence>
<feature type="chain" id="PRO_5016366476" description="Probable aspartic-type endopeptidase OPSB" evidence="14">
    <location>
        <begin position="21"/>
        <end position="441"/>
    </location>
</feature>
<comment type="similarity">
    <text evidence="2 12">Belongs to the peptidase A1 family.</text>
</comment>
<dbReference type="OrthoDB" id="771136at2759"/>
<evidence type="ECO:0000256" key="4">
    <source>
        <dbReference type="ARBA" id="ARBA00022670"/>
    </source>
</evidence>
<reference evidence="16 17" key="1">
    <citation type="submission" date="2016-12" db="EMBL/GenBank/DDBJ databases">
        <title>The genomes of Aspergillus section Nigri reveals drivers in fungal speciation.</title>
        <authorList>
            <consortium name="DOE Joint Genome Institute"/>
            <person name="Vesth T.C."/>
            <person name="Nybo J."/>
            <person name="Theobald S."/>
            <person name="Brandl J."/>
            <person name="Frisvad J.C."/>
            <person name="Nielsen K.F."/>
            <person name="Lyhne E.K."/>
            <person name="Kogle M.E."/>
            <person name="Kuo A."/>
            <person name="Riley R."/>
            <person name="Clum A."/>
            <person name="Nolan M."/>
            <person name="Lipzen A."/>
            <person name="Salamov A."/>
            <person name="Henrissat B."/>
            <person name="Wiebenga A."/>
            <person name="De Vries R.P."/>
            <person name="Grigoriev I.V."/>
            <person name="Mortensen U.H."/>
            <person name="Andersen M.R."/>
            <person name="Baker S.E."/>
        </authorList>
    </citation>
    <scope>NUCLEOTIDE SEQUENCE [LARGE SCALE GENOMIC DNA]</scope>
    <source>
        <strain evidence="16 17">CBS 117.55</strain>
    </source>
</reference>
<dbReference type="GO" id="GO:0006508">
    <property type="term" value="P:proteolysis"/>
    <property type="evidence" value="ECO:0007669"/>
    <property type="project" value="UniProtKB-KW"/>
</dbReference>
<dbReference type="SUPFAM" id="SSF50630">
    <property type="entry name" value="Acid proteases"/>
    <property type="match status" value="1"/>
</dbReference>
<dbReference type="InterPro" id="IPR001461">
    <property type="entry name" value="Aspartic_peptidase_A1"/>
</dbReference>
<dbReference type="PRINTS" id="PR00792">
    <property type="entry name" value="PEPSIN"/>
</dbReference>
<dbReference type="Proteomes" id="UP000247233">
    <property type="component" value="Unassembled WGS sequence"/>
</dbReference>
<dbReference type="AlphaFoldDB" id="A0A317WRN1"/>
<feature type="compositionally biased region" description="Low complexity" evidence="13">
    <location>
        <begin position="405"/>
        <end position="416"/>
    </location>
</feature>
<evidence type="ECO:0000256" key="11">
    <source>
        <dbReference type="PIRSR" id="PIRSR601461-1"/>
    </source>
</evidence>
<keyword evidence="4 12" id="KW-0645">Protease</keyword>
<dbReference type="RefSeq" id="XP_025401062.1">
    <property type="nucleotide sequence ID" value="XM_025542801.1"/>
</dbReference>
<feature type="active site" evidence="11">
    <location>
        <position position="274"/>
    </location>
</feature>
<organism evidence="16 17">
    <name type="scientific">Aspergillus heteromorphus CBS 117.55</name>
    <dbReference type="NCBI Taxonomy" id="1448321"/>
    <lineage>
        <taxon>Eukaryota</taxon>
        <taxon>Fungi</taxon>
        <taxon>Dikarya</taxon>
        <taxon>Ascomycota</taxon>
        <taxon>Pezizomycotina</taxon>
        <taxon>Eurotiomycetes</taxon>
        <taxon>Eurotiomycetidae</taxon>
        <taxon>Eurotiales</taxon>
        <taxon>Aspergillaceae</taxon>
        <taxon>Aspergillus</taxon>
        <taxon>Aspergillus subgen. Circumdati</taxon>
    </lineage>
</organism>
<keyword evidence="17" id="KW-1185">Reference proteome</keyword>
<evidence type="ECO:0000256" key="8">
    <source>
        <dbReference type="ARBA" id="ARBA00023288"/>
    </source>
</evidence>
<keyword evidence="3" id="KW-0325">Glycoprotein</keyword>
<dbReference type="Pfam" id="PF00026">
    <property type="entry name" value="Asp"/>
    <property type="match status" value="1"/>
</dbReference>
<evidence type="ECO:0000256" key="7">
    <source>
        <dbReference type="ARBA" id="ARBA00022801"/>
    </source>
</evidence>
<dbReference type="VEuPathDB" id="FungiDB:BO70DRAFT_360540"/>
<keyword evidence="5 14" id="KW-0732">Signal</keyword>